<dbReference type="EMBL" id="JH668292">
    <property type="protein sequence ID" value="KAG6442404.1"/>
    <property type="molecule type" value="Genomic_DNA"/>
</dbReference>
<evidence type="ECO:0000256" key="2">
    <source>
        <dbReference type="ARBA" id="ARBA00022448"/>
    </source>
</evidence>
<feature type="domain" description="Citrate transporter-like" evidence="7">
    <location>
        <begin position="64"/>
        <end position="476"/>
    </location>
</feature>
<dbReference type="PANTHER" id="PTHR10283">
    <property type="entry name" value="SOLUTE CARRIER FAMILY 13 MEMBER"/>
    <property type="match status" value="1"/>
</dbReference>
<dbReference type="GO" id="GO:0015137">
    <property type="term" value="F:citrate transmembrane transporter activity"/>
    <property type="evidence" value="ECO:0007669"/>
    <property type="project" value="TreeGrafter"/>
</dbReference>
<feature type="transmembrane region" description="Helical" evidence="6">
    <location>
        <begin position="495"/>
        <end position="515"/>
    </location>
</feature>
<evidence type="ECO:0000256" key="5">
    <source>
        <dbReference type="ARBA" id="ARBA00023136"/>
    </source>
</evidence>
<gene>
    <name evidence="8" type="ORF">O3G_MSEX002311</name>
</gene>
<organism evidence="8 9">
    <name type="scientific">Manduca sexta</name>
    <name type="common">Tobacco hawkmoth</name>
    <name type="synonym">Tobacco hornworm</name>
    <dbReference type="NCBI Taxonomy" id="7130"/>
    <lineage>
        <taxon>Eukaryota</taxon>
        <taxon>Metazoa</taxon>
        <taxon>Ecdysozoa</taxon>
        <taxon>Arthropoda</taxon>
        <taxon>Hexapoda</taxon>
        <taxon>Insecta</taxon>
        <taxon>Pterygota</taxon>
        <taxon>Neoptera</taxon>
        <taxon>Endopterygota</taxon>
        <taxon>Lepidoptera</taxon>
        <taxon>Glossata</taxon>
        <taxon>Ditrysia</taxon>
        <taxon>Bombycoidea</taxon>
        <taxon>Sphingidae</taxon>
        <taxon>Sphinginae</taxon>
        <taxon>Sphingini</taxon>
        <taxon>Manduca</taxon>
    </lineage>
</organism>
<accession>A0A921YNB0</accession>
<proteinExistence type="predicted"/>
<evidence type="ECO:0000256" key="4">
    <source>
        <dbReference type="ARBA" id="ARBA00022989"/>
    </source>
</evidence>
<dbReference type="GO" id="GO:0015141">
    <property type="term" value="F:succinate transmembrane transporter activity"/>
    <property type="evidence" value="ECO:0007669"/>
    <property type="project" value="TreeGrafter"/>
</dbReference>
<keyword evidence="2" id="KW-0813">Transport</keyword>
<keyword evidence="3 6" id="KW-0812">Transmembrane</keyword>
<feature type="transmembrane region" description="Helical" evidence="6">
    <location>
        <begin position="349"/>
        <end position="369"/>
    </location>
</feature>
<evidence type="ECO:0000313" key="8">
    <source>
        <dbReference type="EMBL" id="KAG6442404.1"/>
    </source>
</evidence>
<dbReference type="AlphaFoldDB" id="A0A921YNB0"/>
<evidence type="ECO:0000256" key="6">
    <source>
        <dbReference type="SAM" id="Phobius"/>
    </source>
</evidence>
<feature type="transmembrane region" description="Helical" evidence="6">
    <location>
        <begin position="535"/>
        <end position="555"/>
    </location>
</feature>
<dbReference type="Proteomes" id="UP000791440">
    <property type="component" value="Unassembled WGS sequence"/>
</dbReference>
<dbReference type="Pfam" id="PF03600">
    <property type="entry name" value="CitMHS"/>
    <property type="match status" value="1"/>
</dbReference>
<keyword evidence="5 6" id="KW-0472">Membrane</keyword>
<dbReference type="InterPro" id="IPR004680">
    <property type="entry name" value="Cit_transptr-like_dom"/>
</dbReference>
<keyword evidence="4 6" id="KW-1133">Transmembrane helix</keyword>
<sequence length="586" mass="65556">MRSRPSKDPRTPVKGFMPRFKNLMAKHFRGLIGMAVPVCALTWQGEKGVHHITVQCMWMWMFWFFLLQPVSIPVTALIPIFLLPMAGVLSTLRTCGCYFNENMALFVLSSMLILLLNNSGADRRIALSLICSGDNCQFSGKRLVFKCSVAAFFLSMFSNRLIISSTIMQYITPALTELQASTASSRATEPDYNEMRYIINNAIQTASSIGSIAIMHSAYASLCFRTIFCESAPRGQEYPDIFNYFQYSAFAFPVAFIMFVLNFAYHMILINKCVCKAMSANSMTELRNSLMKNKTALPRRVSLHEKLTVFFMIFALVIFFLRWSTFLNMGWADFARDESSPQIPRVKDATVAAIFVIALHILPKGYAWLNYFSAEKKSELPPLRPESAILWWRFVDKNLNYGYIFLIGSGVALQVAIKHTGLDDDIVAHFGKVFTDHEFSTSLFLVCLVAVIMSNAMSGVAACVSFLPLILSMAAEPPPDAVTFRSIRDWPVKMYLGALGVGLASSFGFMFPFLYTPAYYCHYTGKVPMKKMAKYSIGSVIICLIILWLALMYYAPVIWDPEGTGIKPVAAPGKAAGNSTNSSMIL</sequence>
<evidence type="ECO:0000259" key="7">
    <source>
        <dbReference type="Pfam" id="PF03600"/>
    </source>
</evidence>
<feature type="transmembrane region" description="Helical" evidence="6">
    <location>
        <begin position="244"/>
        <end position="268"/>
    </location>
</feature>
<keyword evidence="9" id="KW-1185">Reference proteome</keyword>
<evidence type="ECO:0000313" key="9">
    <source>
        <dbReference type="Proteomes" id="UP000791440"/>
    </source>
</evidence>
<dbReference type="PANTHER" id="PTHR10283:SF82">
    <property type="entry name" value="SOLUTE CARRIER FAMILY 13 MEMBER 2"/>
    <property type="match status" value="1"/>
</dbReference>
<feature type="transmembrane region" description="Helical" evidence="6">
    <location>
        <begin position="442"/>
        <end position="475"/>
    </location>
</feature>
<protein>
    <recommendedName>
        <fullName evidence="7">Citrate transporter-like domain-containing protein</fullName>
    </recommendedName>
</protein>
<comment type="caution">
    <text evidence="8">The sequence shown here is derived from an EMBL/GenBank/DDBJ whole genome shotgun (WGS) entry which is preliminary data.</text>
</comment>
<feature type="transmembrane region" description="Helical" evidence="6">
    <location>
        <begin position="307"/>
        <end position="329"/>
    </location>
</feature>
<feature type="transmembrane region" description="Helical" evidence="6">
    <location>
        <begin position="98"/>
        <end position="116"/>
    </location>
</feature>
<name>A0A921YNB0_MANSE</name>
<reference evidence="8" key="2">
    <citation type="submission" date="2020-12" db="EMBL/GenBank/DDBJ databases">
        <authorList>
            <person name="Kanost M."/>
        </authorList>
    </citation>
    <scope>NUCLEOTIDE SEQUENCE</scope>
</reference>
<reference evidence="8" key="1">
    <citation type="journal article" date="2016" name="Insect Biochem. Mol. Biol.">
        <title>Multifaceted biological insights from a draft genome sequence of the tobacco hornworm moth, Manduca sexta.</title>
        <authorList>
            <person name="Kanost M.R."/>
            <person name="Arrese E.L."/>
            <person name="Cao X."/>
            <person name="Chen Y.R."/>
            <person name="Chellapilla S."/>
            <person name="Goldsmith M.R."/>
            <person name="Grosse-Wilde E."/>
            <person name="Heckel D.G."/>
            <person name="Herndon N."/>
            <person name="Jiang H."/>
            <person name="Papanicolaou A."/>
            <person name="Qu J."/>
            <person name="Soulages J.L."/>
            <person name="Vogel H."/>
            <person name="Walters J."/>
            <person name="Waterhouse R.M."/>
            <person name="Ahn S.J."/>
            <person name="Almeida F.C."/>
            <person name="An C."/>
            <person name="Aqrawi P."/>
            <person name="Bretschneider A."/>
            <person name="Bryant W.B."/>
            <person name="Bucks S."/>
            <person name="Chao H."/>
            <person name="Chevignon G."/>
            <person name="Christen J.M."/>
            <person name="Clarke D.F."/>
            <person name="Dittmer N.T."/>
            <person name="Ferguson L.C.F."/>
            <person name="Garavelou S."/>
            <person name="Gordon K.H.J."/>
            <person name="Gunaratna R.T."/>
            <person name="Han Y."/>
            <person name="Hauser F."/>
            <person name="He Y."/>
            <person name="Heidel-Fischer H."/>
            <person name="Hirsh A."/>
            <person name="Hu Y."/>
            <person name="Jiang H."/>
            <person name="Kalra D."/>
            <person name="Klinner C."/>
            <person name="Konig C."/>
            <person name="Kovar C."/>
            <person name="Kroll A.R."/>
            <person name="Kuwar S.S."/>
            <person name="Lee S.L."/>
            <person name="Lehman R."/>
            <person name="Li K."/>
            <person name="Li Z."/>
            <person name="Liang H."/>
            <person name="Lovelace S."/>
            <person name="Lu Z."/>
            <person name="Mansfield J.H."/>
            <person name="McCulloch K.J."/>
            <person name="Mathew T."/>
            <person name="Morton B."/>
            <person name="Muzny D.M."/>
            <person name="Neunemann D."/>
            <person name="Ongeri F."/>
            <person name="Pauchet Y."/>
            <person name="Pu L.L."/>
            <person name="Pyrousis I."/>
            <person name="Rao X.J."/>
            <person name="Redding A."/>
            <person name="Roesel C."/>
            <person name="Sanchez-Gracia A."/>
            <person name="Schaack S."/>
            <person name="Shukla A."/>
            <person name="Tetreau G."/>
            <person name="Wang Y."/>
            <person name="Xiong G.H."/>
            <person name="Traut W."/>
            <person name="Walsh T.K."/>
            <person name="Worley K.C."/>
            <person name="Wu D."/>
            <person name="Wu W."/>
            <person name="Wu Y.Q."/>
            <person name="Zhang X."/>
            <person name="Zou Z."/>
            <person name="Zucker H."/>
            <person name="Briscoe A.D."/>
            <person name="Burmester T."/>
            <person name="Clem R.J."/>
            <person name="Feyereisen R."/>
            <person name="Grimmelikhuijzen C.J.P."/>
            <person name="Hamodrakas S.J."/>
            <person name="Hansson B.S."/>
            <person name="Huguet E."/>
            <person name="Jermiin L.S."/>
            <person name="Lan Q."/>
            <person name="Lehman H.K."/>
            <person name="Lorenzen M."/>
            <person name="Merzendorfer H."/>
            <person name="Michalopoulos I."/>
            <person name="Morton D.B."/>
            <person name="Muthukrishnan S."/>
            <person name="Oakeshott J.G."/>
            <person name="Palmer W."/>
            <person name="Park Y."/>
            <person name="Passarelli A.L."/>
            <person name="Rozas J."/>
            <person name="Schwartz L.M."/>
            <person name="Smith W."/>
            <person name="Southgate A."/>
            <person name="Vilcinskas A."/>
            <person name="Vogt R."/>
            <person name="Wang P."/>
            <person name="Werren J."/>
            <person name="Yu X.Q."/>
            <person name="Zhou J.J."/>
            <person name="Brown S.J."/>
            <person name="Scherer S.E."/>
            <person name="Richards S."/>
            <person name="Blissard G.W."/>
        </authorList>
    </citation>
    <scope>NUCLEOTIDE SEQUENCE</scope>
</reference>
<evidence type="ECO:0000256" key="3">
    <source>
        <dbReference type="ARBA" id="ARBA00022692"/>
    </source>
</evidence>
<comment type="subcellular location">
    <subcellularLocation>
        <location evidence="1">Membrane</location>
        <topology evidence="1">Multi-pass membrane protein</topology>
    </subcellularLocation>
</comment>
<dbReference type="GO" id="GO:0005886">
    <property type="term" value="C:plasma membrane"/>
    <property type="evidence" value="ECO:0007669"/>
    <property type="project" value="TreeGrafter"/>
</dbReference>
<evidence type="ECO:0000256" key="1">
    <source>
        <dbReference type="ARBA" id="ARBA00004141"/>
    </source>
</evidence>